<protein>
    <submittedName>
        <fullName evidence="1">Uncharacterized protein</fullName>
    </submittedName>
</protein>
<reference evidence="1" key="1">
    <citation type="journal article" date="2015" name="Front. Microbiol.">
        <title>Combining genomic sequencing methods to explore viral diversity and reveal potential virus-host interactions.</title>
        <authorList>
            <person name="Chow C.E."/>
            <person name="Winget D.M."/>
            <person name="White R.A.III."/>
            <person name="Hallam S.J."/>
            <person name="Suttle C.A."/>
        </authorList>
    </citation>
    <scope>NUCLEOTIDE SEQUENCE</scope>
    <source>
        <strain evidence="1">Anoxic3_8</strain>
    </source>
</reference>
<organism evidence="1">
    <name type="scientific">uncultured marine virus</name>
    <dbReference type="NCBI Taxonomy" id="186617"/>
    <lineage>
        <taxon>Viruses</taxon>
        <taxon>environmental samples</taxon>
    </lineage>
</organism>
<proteinExistence type="predicted"/>
<accession>A0A0F7L611</accession>
<name>A0A0F7L611_9VIRU</name>
<sequence>MKIVTATELFLRDREDEKQKAFKTLLTIIKLENAHFTDDDWGIDFGDLVIDIDESYLTINNEPLADWLERVAHGHFNNDKYLTVQSFK</sequence>
<dbReference type="EMBL" id="KR029583">
    <property type="protein sequence ID" value="AKH46461.1"/>
    <property type="molecule type" value="Genomic_DNA"/>
</dbReference>
<evidence type="ECO:0000313" key="1">
    <source>
        <dbReference type="EMBL" id="AKH46461.1"/>
    </source>
</evidence>
<reference evidence="1" key="2">
    <citation type="submission" date="2015-03" db="EMBL/GenBank/DDBJ databases">
        <authorList>
            <person name="Chow C.-E.T."/>
            <person name="Winget D.M."/>
            <person name="White R.A.III."/>
            <person name="Hallam S.J."/>
            <person name="Suttle C.A."/>
        </authorList>
    </citation>
    <scope>NUCLEOTIDE SEQUENCE</scope>
    <source>
        <strain evidence="1">Anoxic3_8</strain>
    </source>
</reference>